<comment type="caution">
    <text evidence="2">The sequence shown here is derived from an EMBL/GenBank/DDBJ whole genome shotgun (WGS) entry which is preliminary data.</text>
</comment>
<gene>
    <name evidence="2" type="ORF">VNO78_35114</name>
</gene>
<sequence length="109" mass="12601">MAGTKSSSFSYFWRTSSYQGDEKLSTITEAMDLVASSTPFNRLATELTQGSRKERASRQLRQHKLELRNTEEKRIQLNLSLRAVQRRESKVNGQWRISPSPGFILNRPR</sequence>
<proteinExistence type="predicted"/>
<keyword evidence="1" id="KW-0175">Coiled coil</keyword>
<evidence type="ECO:0000313" key="2">
    <source>
        <dbReference type="EMBL" id="KAK7375803.1"/>
    </source>
</evidence>
<dbReference type="EMBL" id="JAYMYS010000040">
    <property type="protein sequence ID" value="KAK7375803.1"/>
    <property type="molecule type" value="Genomic_DNA"/>
</dbReference>
<keyword evidence="3" id="KW-1185">Reference proteome</keyword>
<dbReference type="AlphaFoldDB" id="A0AAN9NU06"/>
<name>A0AAN9NU06_PSOTE</name>
<organism evidence="2 3">
    <name type="scientific">Psophocarpus tetragonolobus</name>
    <name type="common">Winged bean</name>
    <name type="synonym">Dolichos tetragonolobus</name>
    <dbReference type="NCBI Taxonomy" id="3891"/>
    <lineage>
        <taxon>Eukaryota</taxon>
        <taxon>Viridiplantae</taxon>
        <taxon>Streptophyta</taxon>
        <taxon>Embryophyta</taxon>
        <taxon>Tracheophyta</taxon>
        <taxon>Spermatophyta</taxon>
        <taxon>Magnoliopsida</taxon>
        <taxon>eudicotyledons</taxon>
        <taxon>Gunneridae</taxon>
        <taxon>Pentapetalae</taxon>
        <taxon>rosids</taxon>
        <taxon>fabids</taxon>
        <taxon>Fabales</taxon>
        <taxon>Fabaceae</taxon>
        <taxon>Papilionoideae</taxon>
        <taxon>50 kb inversion clade</taxon>
        <taxon>NPAAA clade</taxon>
        <taxon>indigoferoid/millettioid clade</taxon>
        <taxon>Phaseoleae</taxon>
        <taxon>Psophocarpus</taxon>
    </lineage>
</organism>
<feature type="coiled-coil region" evidence="1">
    <location>
        <begin position="53"/>
        <end position="87"/>
    </location>
</feature>
<reference evidence="2 3" key="1">
    <citation type="submission" date="2024-01" db="EMBL/GenBank/DDBJ databases">
        <title>The genomes of 5 underutilized Papilionoideae crops provide insights into root nodulation and disease resistanc.</title>
        <authorList>
            <person name="Jiang F."/>
        </authorList>
    </citation>
    <scope>NUCLEOTIDE SEQUENCE [LARGE SCALE GENOMIC DNA]</scope>
    <source>
        <strain evidence="2">DUOXIRENSHENG_FW03</strain>
        <tissue evidence="2">Leaves</tissue>
    </source>
</reference>
<accession>A0AAN9NU06</accession>
<evidence type="ECO:0000313" key="3">
    <source>
        <dbReference type="Proteomes" id="UP001386955"/>
    </source>
</evidence>
<protein>
    <submittedName>
        <fullName evidence="2">Uncharacterized protein</fullName>
    </submittedName>
</protein>
<evidence type="ECO:0000256" key="1">
    <source>
        <dbReference type="SAM" id="Coils"/>
    </source>
</evidence>
<dbReference type="Proteomes" id="UP001386955">
    <property type="component" value="Unassembled WGS sequence"/>
</dbReference>